<sequence length="1025" mass="116703">MESESSCSLFSKSKPQRTYDVFINFRGEDTRRKFVSHLHHGLSTNAGVKTFWDEESLAKGTPLGELMRAIEGSQIALVVFSQTYTQSRWCLRELEKIIECHKNYGQIVLPVFYHVDPSDVSHQNGDFGEALKATAQKTVSEDGDAFLRWSHALNEAAEFCGWDVRNYRNEAQLVKDIVEDVLSKLEYDALSITDFPVGLESRVQQVIRFIENQCPEVCKLGIWGMGGSGKTTTAKVIYNRIHHRFMHKSFMEGIREFCVTDRRGQLHLQEQLLSDILKEKVMLHSLGRGKTVIDNRLAGKTALIVLDDVDKYEQLQDLCGNCKWFGQGTVIIITTRNLRLLEQFKVDYLYEMHKMDEEESLELFSWHAFGEAKPRQDFNELARNAVAYCGGLPLALEILGSYLSERTEKEWKSVLSKRKIIPDAKVQKILKISYKGLCDMNKNIFLDVCCVFIGEDRDYVIEILNGCDRKLFADIGITELTQHSLIKVEKNNKLGVHPLLRDMGREIIRKSSCSRKEPGKHSRLWFHEDVLNVLTNNTGTEVIEGLALKLPLTNTVFFEAVAFKEMNKLRLLRLDYVQLGGDYGYLSKELRWIYWQGFPLEHMPNNFNLEGVIAIHFKHSNLRQVWKEPKVLSRLKFLNLSHSKYLTETPDFSKLPNLKKLILKHCRSLCKIHQSLGDLSFLELINLKGCSSLSNLPRETYQLKSVKTLILSGCLKIDKLEEDIGRMESLTTLIAENTAVEKVPFSIVSSKSIGYIFLCGFKGSPHNVFPSIIWSWISPTINPLSYISPFCGVSSSLVSMNMKKNELGALTPILSSILNLRSVLVQCDTELQTSKQVETILDEVRGVNLIKSEIAPYISEISEHSLRSFFIRIGSCQDEVFNTLSQSISEELTTSESCNDFVPGNKYPYWLAHTGNERSVYFTVPDDCSMNGMTLCVVYLSAPENTATDCLASVIMVNHTKCTIQIYKRDTAIFFNEVDWQGIMSHLESGDHVEFYVTFTNGLVVKKSIVYLMYDESTDMNGRGI</sequence>
<dbReference type="InterPro" id="IPR002182">
    <property type="entry name" value="NB-ARC"/>
</dbReference>
<dbReference type="GO" id="GO:0007165">
    <property type="term" value="P:signal transduction"/>
    <property type="evidence" value="ECO:0007669"/>
    <property type="project" value="InterPro"/>
</dbReference>
<dbReference type="InterPro" id="IPR000157">
    <property type="entry name" value="TIR_dom"/>
</dbReference>
<dbReference type="SMART" id="SM00255">
    <property type="entry name" value="TIR"/>
    <property type="match status" value="1"/>
</dbReference>
<dbReference type="InterPro" id="IPR035897">
    <property type="entry name" value="Toll_tir_struct_dom_sf"/>
</dbReference>
<dbReference type="InterPro" id="IPR058192">
    <property type="entry name" value="WHD_ROQ1-like"/>
</dbReference>
<feature type="domain" description="TIR" evidence="4">
    <location>
        <begin position="17"/>
        <end position="185"/>
    </location>
</feature>
<dbReference type="Pfam" id="PF00931">
    <property type="entry name" value="NB-ARC"/>
    <property type="match status" value="1"/>
</dbReference>
<dbReference type="Gene3D" id="3.40.50.300">
    <property type="entry name" value="P-loop containing nucleotide triphosphate hydrolases"/>
    <property type="match status" value="1"/>
</dbReference>
<dbReference type="PROSITE" id="PS50104">
    <property type="entry name" value="TIR"/>
    <property type="match status" value="1"/>
</dbReference>
<keyword evidence="2" id="KW-0677">Repeat</keyword>
<dbReference type="Pfam" id="PF23282">
    <property type="entry name" value="WHD_ROQ1"/>
    <property type="match status" value="1"/>
</dbReference>
<organism evidence="5 6">
    <name type="scientific">Cajanus cajan</name>
    <name type="common">Pigeon pea</name>
    <name type="synonym">Cajanus indicus</name>
    <dbReference type="NCBI Taxonomy" id="3821"/>
    <lineage>
        <taxon>Eukaryota</taxon>
        <taxon>Viridiplantae</taxon>
        <taxon>Streptophyta</taxon>
        <taxon>Embryophyta</taxon>
        <taxon>Tracheophyta</taxon>
        <taxon>Spermatophyta</taxon>
        <taxon>Magnoliopsida</taxon>
        <taxon>eudicotyledons</taxon>
        <taxon>Gunneridae</taxon>
        <taxon>Pentapetalae</taxon>
        <taxon>rosids</taxon>
        <taxon>fabids</taxon>
        <taxon>Fabales</taxon>
        <taxon>Fabaceae</taxon>
        <taxon>Papilionoideae</taxon>
        <taxon>50 kb inversion clade</taxon>
        <taxon>NPAAA clade</taxon>
        <taxon>indigoferoid/millettioid clade</taxon>
        <taxon>Phaseoleae</taxon>
        <taxon>Cajanus</taxon>
    </lineage>
</organism>
<evidence type="ECO:0000313" key="6">
    <source>
        <dbReference type="Proteomes" id="UP000075243"/>
    </source>
</evidence>
<dbReference type="InterPro" id="IPR042197">
    <property type="entry name" value="Apaf_helical"/>
</dbReference>
<dbReference type="Gene3D" id="1.10.8.430">
    <property type="entry name" value="Helical domain of apoptotic protease-activating factors"/>
    <property type="match status" value="1"/>
</dbReference>
<evidence type="ECO:0000313" key="5">
    <source>
        <dbReference type="EMBL" id="KYP36527.1"/>
    </source>
</evidence>
<dbReference type="OrthoDB" id="1901675at2759"/>
<dbReference type="Gene3D" id="3.40.50.10140">
    <property type="entry name" value="Toll/interleukin-1 receptor homology (TIR) domain"/>
    <property type="match status" value="1"/>
</dbReference>
<dbReference type="InterPro" id="IPR027417">
    <property type="entry name" value="P-loop_NTPase"/>
</dbReference>
<name>A0A151R1T6_CAJCA</name>
<dbReference type="AlphaFoldDB" id="A0A151R1T6"/>
<evidence type="ECO:0000256" key="3">
    <source>
        <dbReference type="ARBA" id="ARBA00023027"/>
    </source>
</evidence>
<dbReference type="Pfam" id="PF01582">
    <property type="entry name" value="TIR"/>
    <property type="match status" value="1"/>
</dbReference>
<keyword evidence="6" id="KW-1185">Reference proteome</keyword>
<dbReference type="InterPro" id="IPR032675">
    <property type="entry name" value="LRR_dom_sf"/>
</dbReference>
<dbReference type="EMBL" id="KQ484203">
    <property type="protein sequence ID" value="KYP36527.1"/>
    <property type="molecule type" value="Genomic_DNA"/>
</dbReference>
<dbReference type="Proteomes" id="UP000075243">
    <property type="component" value="Unassembled WGS sequence"/>
</dbReference>
<dbReference type="Gramene" id="C.cajan_43287.t">
    <property type="protein sequence ID" value="C.cajan_43287.t"/>
    <property type="gene ID" value="C.cajan_43287"/>
</dbReference>
<dbReference type="SUPFAM" id="SSF52200">
    <property type="entry name" value="Toll/Interleukin receptor TIR domain"/>
    <property type="match status" value="1"/>
</dbReference>
<dbReference type="GO" id="GO:0006952">
    <property type="term" value="P:defense response"/>
    <property type="evidence" value="ECO:0007669"/>
    <property type="project" value="InterPro"/>
</dbReference>
<evidence type="ECO:0000259" key="4">
    <source>
        <dbReference type="PROSITE" id="PS50104"/>
    </source>
</evidence>
<protein>
    <submittedName>
        <fullName evidence="5">TMV resistance protein N</fullName>
    </submittedName>
</protein>
<dbReference type="SUPFAM" id="SSF52540">
    <property type="entry name" value="P-loop containing nucleoside triphosphate hydrolases"/>
    <property type="match status" value="1"/>
</dbReference>
<accession>A0A151R1T6</accession>
<dbReference type="FunFam" id="3.40.50.10140:FF:000007">
    <property type="entry name" value="Disease resistance protein (TIR-NBS-LRR class)"/>
    <property type="match status" value="1"/>
</dbReference>
<evidence type="ECO:0000256" key="1">
    <source>
        <dbReference type="ARBA" id="ARBA00022614"/>
    </source>
</evidence>
<proteinExistence type="predicted"/>
<gene>
    <name evidence="5" type="ORF">KK1_042344</name>
</gene>
<dbReference type="GO" id="GO:0043531">
    <property type="term" value="F:ADP binding"/>
    <property type="evidence" value="ECO:0007669"/>
    <property type="project" value="InterPro"/>
</dbReference>
<dbReference type="PANTHER" id="PTHR11017">
    <property type="entry name" value="LEUCINE-RICH REPEAT-CONTAINING PROTEIN"/>
    <property type="match status" value="1"/>
</dbReference>
<keyword evidence="3" id="KW-0520">NAD</keyword>
<dbReference type="OMA" id="YEFIDME"/>
<dbReference type="PANTHER" id="PTHR11017:SF560">
    <property type="entry name" value="RESISTANCE PROTEIN (TIR-NBS-LRR CLASS), PUTATIVE-RELATED"/>
    <property type="match status" value="1"/>
</dbReference>
<dbReference type="Gene3D" id="3.80.10.10">
    <property type="entry name" value="Ribonuclease Inhibitor"/>
    <property type="match status" value="1"/>
</dbReference>
<dbReference type="InterPro" id="IPR044974">
    <property type="entry name" value="Disease_R_plants"/>
</dbReference>
<keyword evidence="1" id="KW-0433">Leucine-rich repeat</keyword>
<dbReference type="PRINTS" id="PR00364">
    <property type="entry name" value="DISEASERSIST"/>
</dbReference>
<reference evidence="5" key="1">
    <citation type="journal article" date="2012" name="Nat. Biotechnol.">
        <title>Draft genome sequence of pigeonpea (Cajanus cajan), an orphan legume crop of resource-poor farmers.</title>
        <authorList>
            <person name="Varshney R.K."/>
            <person name="Chen W."/>
            <person name="Li Y."/>
            <person name="Bharti A.K."/>
            <person name="Saxena R.K."/>
            <person name="Schlueter J.A."/>
            <person name="Donoghue M.T."/>
            <person name="Azam S."/>
            <person name="Fan G."/>
            <person name="Whaley A.M."/>
            <person name="Farmer A.D."/>
            <person name="Sheridan J."/>
            <person name="Iwata A."/>
            <person name="Tuteja R."/>
            <person name="Penmetsa R.V."/>
            <person name="Wu W."/>
            <person name="Upadhyaya H.D."/>
            <person name="Yang S.P."/>
            <person name="Shah T."/>
            <person name="Saxena K.B."/>
            <person name="Michael T."/>
            <person name="McCombie W.R."/>
            <person name="Yang B."/>
            <person name="Zhang G."/>
            <person name="Yang H."/>
            <person name="Wang J."/>
            <person name="Spillane C."/>
            <person name="Cook D.R."/>
            <person name="May G.D."/>
            <person name="Xu X."/>
            <person name="Jackson S.A."/>
        </authorList>
    </citation>
    <scope>NUCLEOTIDE SEQUENCE [LARGE SCALE GENOMIC DNA]</scope>
</reference>
<dbReference type="SUPFAM" id="SSF52058">
    <property type="entry name" value="L domain-like"/>
    <property type="match status" value="1"/>
</dbReference>
<evidence type="ECO:0000256" key="2">
    <source>
        <dbReference type="ARBA" id="ARBA00022737"/>
    </source>
</evidence>